<reference evidence="3 4" key="1">
    <citation type="journal article" date="2016" name="Genome Biol. Evol.">
        <title>Divergent and convergent evolution of fungal pathogenicity.</title>
        <authorList>
            <person name="Shang Y."/>
            <person name="Xiao G."/>
            <person name="Zheng P."/>
            <person name="Cen K."/>
            <person name="Zhan S."/>
            <person name="Wang C."/>
        </authorList>
    </citation>
    <scope>NUCLEOTIDE SEQUENCE [LARGE SCALE GENOMIC DNA]</scope>
    <source>
        <strain evidence="3 4">RCEF 264</strain>
    </source>
</reference>
<proteinExistence type="predicted"/>
<dbReference type="AlphaFoldDB" id="A0A167MA19"/>
<keyword evidence="4" id="KW-1185">Reference proteome</keyword>
<evidence type="ECO:0000313" key="3">
    <source>
        <dbReference type="EMBL" id="OAA54122.1"/>
    </source>
</evidence>
<dbReference type="PANTHER" id="PTHR39460">
    <property type="entry name" value="EXPRESSED PROTEIN"/>
    <property type="match status" value="1"/>
</dbReference>
<dbReference type="PANTHER" id="PTHR39460:SF1">
    <property type="entry name" value="C6 TRANSCRIPTION FACTOR"/>
    <property type="match status" value="1"/>
</dbReference>
<dbReference type="OrthoDB" id="2564812at2759"/>
<accession>A0A167MA19</accession>
<dbReference type="InterPro" id="IPR056146">
    <property type="entry name" value="DUF7729"/>
</dbReference>
<dbReference type="Pfam" id="PF24855">
    <property type="entry name" value="DUF7729"/>
    <property type="match status" value="1"/>
</dbReference>
<comment type="caution">
    <text evidence="3">The sequence shown here is derived from an EMBL/GenBank/DDBJ whole genome shotgun (WGS) entry which is preliminary data.</text>
</comment>
<evidence type="ECO:0000256" key="1">
    <source>
        <dbReference type="SAM" id="SignalP"/>
    </source>
</evidence>
<evidence type="ECO:0000259" key="2">
    <source>
        <dbReference type="Pfam" id="PF24855"/>
    </source>
</evidence>
<keyword evidence="1" id="KW-0732">Signal</keyword>
<dbReference type="Proteomes" id="UP000076874">
    <property type="component" value="Unassembled WGS sequence"/>
</dbReference>
<feature type="domain" description="DUF7729" evidence="2">
    <location>
        <begin position="123"/>
        <end position="328"/>
    </location>
</feature>
<evidence type="ECO:0000313" key="4">
    <source>
        <dbReference type="Proteomes" id="UP000076874"/>
    </source>
</evidence>
<feature type="signal peptide" evidence="1">
    <location>
        <begin position="1"/>
        <end position="35"/>
    </location>
</feature>
<feature type="chain" id="PRO_5007890204" description="DUF7729 domain-containing protein" evidence="1">
    <location>
        <begin position="36"/>
        <end position="365"/>
    </location>
</feature>
<gene>
    <name evidence="3" type="ORF">SPI_09056</name>
</gene>
<name>A0A167MA19_9HYPO</name>
<dbReference type="EMBL" id="AZHD01000025">
    <property type="protein sequence ID" value="OAA54122.1"/>
    <property type="molecule type" value="Genomic_DNA"/>
</dbReference>
<organism evidence="3 4">
    <name type="scientific">Niveomyces insectorum RCEF 264</name>
    <dbReference type="NCBI Taxonomy" id="1081102"/>
    <lineage>
        <taxon>Eukaryota</taxon>
        <taxon>Fungi</taxon>
        <taxon>Dikarya</taxon>
        <taxon>Ascomycota</taxon>
        <taxon>Pezizomycotina</taxon>
        <taxon>Sordariomycetes</taxon>
        <taxon>Hypocreomycetidae</taxon>
        <taxon>Hypocreales</taxon>
        <taxon>Cordycipitaceae</taxon>
        <taxon>Niveomyces</taxon>
    </lineage>
</organism>
<protein>
    <recommendedName>
        <fullName evidence="2">DUF7729 domain-containing protein</fullName>
    </recommendedName>
</protein>
<sequence length="365" mass="38556">MVSASQHHKPRIHRRCAAVVVLLGCLASLLPTAAAGAAAGAADRVLVAPTTLVIPFAAHSAAAGVGPLLRDERVPMMQDGQWTFLSQDDANELRRRDDIGTAVTTAPAETTATTKTTAVPSSPLPKPFDSSLASNFSDNCPSFINSFLTDPTFKSCYPFSLLLQGSRSFFEAAKSVVTITQVLDATCAANVTFCTNYLANVAANLTEPTNCGEDYAMGNSIVVEAYLGMVSYQPLYIASCLKDPESGLYCYANAVTNLTTPSNVYFYYLPLNISLPGSSIPSCNWCLQQTMAGFQAAAANRKQPIASTYVSAAQQVDTVCGPAFVNDTLPVSIKSTGFSLSYQGGLPLWLAPSLLVGVAAHLLLL</sequence>